<gene>
    <name evidence="2" type="ORF">H131_21497</name>
</gene>
<dbReference type="Proteomes" id="UP000013911">
    <property type="component" value="Unassembled WGS sequence"/>
</dbReference>
<sequence>MQEFIVEQVNSRQAQPGLKVNEFFIHSKYNPIIEAERIATTYYENHHTHIIFGYGLGYIVDALLPKVHDGKIIIIDPLIEKGILNINSRHENVEQIIYWDNKQVNTLAYIVSSIAKGLDLKIKIICAPNYDKLFMQEYYEILKYISEFQNKTIVNQNTVIFFSEQWQNNLAQNLLPIVQDETLSVLHNKLNLPIVVASGGPSLTKQLGLLKQIQEYVIIIAAGSTINSLLAAQIEPDFVVSIDGGEPNYNHFKELKLEKARLIYSVFNHPGIRNAFEKRAFVFAETSQLPIKKYLYDKFDIDTPLITGGGTVAHFSLSIAQLLNSGPIALIGQDLAYTNNLTHASNNKHTQNIDNSNANVVWADGYDGEKVLSSRVFMSMKVTFEEMMRFNKPAVPLYNCTEGGIKLKGYDQIPFKEFVERYINMQQLKDLSEIDGEKYSRKSDGEIIDILEEEIKILNKLDRILSDALHLLANNHSKTSFNPKTLKKLDKIDKQIETLTKDVQMHFLVNPIVIEVGNCFLEKPNETPEETYQRIYNQTHTLYTRLLEAIGKSKLNVRQTIALLENGGKKTNE</sequence>
<name>R7Z8T0_LYSSH</name>
<dbReference type="EMBL" id="AQPX01000035">
    <property type="protein sequence ID" value="EON70434.1"/>
    <property type="molecule type" value="Genomic_DNA"/>
</dbReference>
<evidence type="ECO:0000313" key="2">
    <source>
        <dbReference type="EMBL" id="EON70434.1"/>
    </source>
</evidence>
<dbReference type="InterPro" id="IPR002826">
    <property type="entry name" value="MptE-like"/>
</dbReference>
<dbReference type="PATRIC" id="fig|1285586.5.peg.4480"/>
<reference evidence="2 3" key="1">
    <citation type="submission" date="2013-04" db="EMBL/GenBank/DDBJ databases">
        <title>Draft genome of the heavy metal tolerant bacterium Lysinibacillus sphaericus strain OT4b.31.</title>
        <authorList>
            <person name="Pena-Montenegro T.D."/>
            <person name="Dussan J."/>
        </authorList>
    </citation>
    <scope>NUCLEOTIDE SEQUENCE [LARGE SCALE GENOMIC DNA]</scope>
    <source>
        <strain evidence="2 3">OT4b.31</strain>
    </source>
</reference>
<dbReference type="PANTHER" id="PTHR41786">
    <property type="entry name" value="MOTILITY ACCESSORY FACTOR MAF"/>
    <property type="match status" value="1"/>
</dbReference>
<accession>R7Z8T0</accession>
<dbReference type="Pfam" id="PF01973">
    <property type="entry name" value="MptE-like"/>
    <property type="match status" value="1"/>
</dbReference>
<proteinExistence type="predicted"/>
<feature type="domain" description="6-hydroxymethylpterin diphosphokinase MptE-like" evidence="1">
    <location>
        <begin position="168"/>
        <end position="339"/>
    </location>
</feature>
<protein>
    <recommendedName>
        <fullName evidence="1">6-hydroxymethylpterin diphosphokinase MptE-like domain-containing protein</fullName>
    </recommendedName>
</protein>
<organism evidence="2 3">
    <name type="scientific">Lysinibacillus sphaericus OT4b.31</name>
    <dbReference type="NCBI Taxonomy" id="1285586"/>
    <lineage>
        <taxon>Bacteria</taxon>
        <taxon>Bacillati</taxon>
        <taxon>Bacillota</taxon>
        <taxon>Bacilli</taxon>
        <taxon>Bacillales</taxon>
        <taxon>Bacillaceae</taxon>
        <taxon>Lysinibacillus</taxon>
    </lineage>
</organism>
<dbReference type="eggNOG" id="COG2604">
    <property type="taxonomic scope" value="Bacteria"/>
</dbReference>
<dbReference type="PANTHER" id="PTHR41786:SF1">
    <property type="entry name" value="6-HYDROXYMETHYLPTERIN DIPHOSPHOKINASE MPTE-LIKE DOMAIN-CONTAINING PROTEIN"/>
    <property type="match status" value="1"/>
</dbReference>
<evidence type="ECO:0000313" key="3">
    <source>
        <dbReference type="Proteomes" id="UP000013911"/>
    </source>
</evidence>
<dbReference type="RefSeq" id="WP_010861198.1">
    <property type="nucleotide sequence ID" value="NZ_KB933410.1"/>
</dbReference>
<dbReference type="OrthoDB" id="5291305at2"/>
<comment type="caution">
    <text evidence="2">The sequence shown here is derived from an EMBL/GenBank/DDBJ whole genome shotgun (WGS) entry which is preliminary data.</text>
</comment>
<dbReference type="AlphaFoldDB" id="R7Z8T0"/>
<evidence type="ECO:0000259" key="1">
    <source>
        <dbReference type="Pfam" id="PF01973"/>
    </source>
</evidence>
<dbReference type="HOGENOM" id="CLU_026503_0_0_9"/>